<name>A0A1Y1QMY9_9GAMM</name>
<dbReference type="GO" id="GO:0009253">
    <property type="term" value="P:peptidoglycan catabolic process"/>
    <property type="evidence" value="ECO:0007669"/>
    <property type="project" value="TreeGrafter"/>
</dbReference>
<evidence type="ECO:0000259" key="2">
    <source>
        <dbReference type="Pfam" id="PF13406"/>
    </source>
</evidence>
<dbReference type="InterPro" id="IPR031304">
    <property type="entry name" value="SLT_2"/>
</dbReference>
<evidence type="ECO:0000259" key="1">
    <source>
        <dbReference type="Pfam" id="PF01471"/>
    </source>
</evidence>
<dbReference type="PANTHER" id="PTHR30163:SF8">
    <property type="entry name" value="LYTIC MUREIN TRANSGLYCOSYLASE"/>
    <property type="match status" value="1"/>
</dbReference>
<dbReference type="InterPro" id="IPR002477">
    <property type="entry name" value="Peptidoglycan-bd-like"/>
</dbReference>
<dbReference type="InterPro" id="IPR036365">
    <property type="entry name" value="PGBD-like_sf"/>
</dbReference>
<dbReference type="NCBIfam" id="TIGR02283">
    <property type="entry name" value="MltB_2"/>
    <property type="match status" value="1"/>
</dbReference>
<dbReference type="Gene3D" id="1.10.101.10">
    <property type="entry name" value="PGBD-like superfamily/PGBD"/>
    <property type="match status" value="1"/>
</dbReference>
<feature type="domain" description="Peptidoglycan binding-like" evidence="1">
    <location>
        <begin position="348"/>
        <end position="399"/>
    </location>
</feature>
<dbReference type="Pfam" id="PF01471">
    <property type="entry name" value="PG_binding_1"/>
    <property type="match status" value="1"/>
</dbReference>
<dbReference type="SUPFAM" id="SSF53955">
    <property type="entry name" value="Lysozyme-like"/>
    <property type="match status" value="1"/>
</dbReference>
<sequence>MGQKLARVVPTVILLAVVLFGYTAVSDRAFDSWKVEFKTLAVGQGIRADVVDIAFRGLLPDRKVLELDAKQPEFTKTVWEYLASATAPTRIATGQARLRTYAPLLKQLHTQYGVQPEYLLAVWGLESDFGRYTGRHNTIRSLATLTYAGTPERRTFWQKQLLAALRIVQNGDMSLSSMRGSWAGALGHTQFIPTTFEAFAVDFDGDGKRDLVNSIPDALASTANYLAQSGWQRDKPWGTEVRLPSDFDWSKSDPNFWQPSSIWANENAVTLANGAPLTTDDNAFVFLPAGHRGPTFLAFHNFSVILKYNNAQNYALAVGHLGDLIQGKSPLLGKWPEHEQPLSHTQKAELQELLSALGYSTDGVDGKIGPNTRAALRRWQLDSGFPADGYATLEQLDMLRALISSD</sequence>
<dbReference type="InterPro" id="IPR043426">
    <property type="entry name" value="MltB-like"/>
</dbReference>
<organism evidence="3 4">
    <name type="scientific">Thiothrix lacustris</name>
    <dbReference type="NCBI Taxonomy" id="525917"/>
    <lineage>
        <taxon>Bacteria</taxon>
        <taxon>Pseudomonadati</taxon>
        <taxon>Pseudomonadota</taxon>
        <taxon>Gammaproteobacteria</taxon>
        <taxon>Thiotrichales</taxon>
        <taxon>Thiotrichaceae</taxon>
        <taxon>Thiothrix</taxon>
    </lineage>
</organism>
<comment type="caution">
    <text evidence="3">The sequence shown here is derived from an EMBL/GenBank/DDBJ whole genome shotgun (WGS) entry which is preliminary data.</text>
</comment>
<dbReference type="EMBL" id="MTEJ01000138">
    <property type="protein sequence ID" value="OQX09621.1"/>
    <property type="molecule type" value="Genomic_DNA"/>
</dbReference>
<dbReference type="Gene3D" id="1.10.8.350">
    <property type="entry name" value="Bacterial muramidase"/>
    <property type="match status" value="1"/>
</dbReference>
<dbReference type="GO" id="GO:0008933">
    <property type="term" value="F:peptidoglycan lytic transglycosylase activity"/>
    <property type="evidence" value="ECO:0007669"/>
    <property type="project" value="TreeGrafter"/>
</dbReference>
<accession>A0A1Y1QMY9</accession>
<dbReference type="Pfam" id="PF13406">
    <property type="entry name" value="SLT_2"/>
    <property type="match status" value="1"/>
</dbReference>
<gene>
    <name evidence="3" type="ORF">BWK73_22330</name>
</gene>
<dbReference type="InterPro" id="IPR036366">
    <property type="entry name" value="PGBDSf"/>
</dbReference>
<dbReference type="Proteomes" id="UP000192491">
    <property type="component" value="Unassembled WGS sequence"/>
</dbReference>
<dbReference type="PANTHER" id="PTHR30163">
    <property type="entry name" value="MEMBRANE-BOUND LYTIC MUREIN TRANSGLYCOSYLASE B"/>
    <property type="match status" value="1"/>
</dbReference>
<feature type="domain" description="Transglycosylase SLT" evidence="2">
    <location>
        <begin position="30"/>
        <end position="323"/>
    </location>
</feature>
<dbReference type="SUPFAM" id="SSF47090">
    <property type="entry name" value="PGBD-like"/>
    <property type="match status" value="1"/>
</dbReference>
<evidence type="ECO:0000313" key="3">
    <source>
        <dbReference type="EMBL" id="OQX09621.1"/>
    </source>
</evidence>
<evidence type="ECO:0000313" key="4">
    <source>
        <dbReference type="Proteomes" id="UP000192491"/>
    </source>
</evidence>
<dbReference type="AlphaFoldDB" id="A0A1Y1QMY9"/>
<proteinExistence type="predicted"/>
<dbReference type="Gene3D" id="1.10.530.10">
    <property type="match status" value="1"/>
</dbReference>
<dbReference type="InterPro" id="IPR011970">
    <property type="entry name" value="MltB_2"/>
</dbReference>
<reference evidence="3 4" key="1">
    <citation type="submission" date="2017-01" db="EMBL/GenBank/DDBJ databases">
        <title>Novel large sulfur bacteria in the metagenomes of groundwater-fed chemosynthetic microbial mats in the Lake Huron basin.</title>
        <authorList>
            <person name="Sharrar A.M."/>
            <person name="Flood B.E."/>
            <person name="Bailey J.V."/>
            <person name="Jones D.S."/>
            <person name="Biddanda B."/>
            <person name="Ruberg S.A."/>
            <person name="Marcus D.N."/>
            <person name="Dick G.J."/>
        </authorList>
    </citation>
    <scope>NUCLEOTIDE SEQUENCE [LARGE SCALE GENOMIC DNA]</scope>
    <source>
        <strain evidence="3">A8</strain>
    </source>
</reference>
<dbReference type="InterPro" id="IPR023346">
    <property type="entry name" value="Lysozyme-like_dom_sf"/>
</dbReference>
<protein>
    <submittedName>
        <fullName evidence="3">Murein transglycosylase</fullName>
    </submittedName>
</protein>
<dbReference type="CDD" id="cd13399">
    <property type="entry name" value="Slt35-like"/>
    <property type="match status" value="1"/>
</dbReference>